<name>A0A8S5LS42_9CAUD</name>
<accession>A0A8S5LS42</accession>
<dbReference type="EMBL" id="BK014726">
    <property type="protein sequence ID" value="DAD72841.1"/>
    <property type="molecule type" value="Genomic_DNA"/>
</dbReference>
<dbReference type="Pfam" id="PF23803">
    <property type="entry name" value="Phage_TAC_17"/>
    <property type="match status" value="1"/>
</dbReference>
<protein>
    <submittedName>
        <fullName evidence="1">Uncharacterized protein</fullName>
    </submittedName>
</protein>
<organism evidence="1">
    <name type="scientific">Siphoviridae sp. ctYBm1</name>
    <dbReference type="NCBI Taxonomy" id="2826374"/>
    <lineage>
        <taxon>Viruses</taxon>
        <taxon>Duplodnaviria</taxon>
        <taxon>Heunggongvirae</taxon>
        <taxon>Uroviricota</taxon>
        <taxon>Caudoviricetes</taxon>
    </lineage>
</organism>
<evidence type="ECO:0000313" key="1">
    <source>
        <dbReference type="EMBL" id="DAD72841.1"/>
    </source>
</evidence>
<dbReference type="InterPro" id="IPR057005">
    <property type="entry name" value="Phage_TAC_17"/>
</dbReference>
<reference evidence="1" key="1">
    <citation type="journal article" date="2021" name="Proc. Natl. Acad. Sci. U.S.A.">
        <title>A Catalog of Tens of Thousands of Viruses from Human Metagenomes Reveals Hidden Associations with Chronic Diseases.</title>
        <authorList>
            <person name="Tisza M.J."/>
            <person name="Buck C.B."/>
        </authorList>
    </citation>
    <scope>NUCLEOTIDE SEQUENCE</scope>
    <source>
        <strain evidence="1">CtYBm1</strain>
    </source>
</reference>
<proteinExistence type="predicted"/>
<sequence length="135" mass="15647">MLKQKVQYEDFDGATQVETLYFNLNRMELIDLQARYGKEDMAKHIEKLVEDKDIEKVYAILNDIVISAYGVRSEDGKRFIKNDQIREEFKQSLAYDALIEDFHDESRKVLETFITGITAHIRGINKAENAVSAVQ</sequence>